<dbReference type="InParanoid" id="A0A7J8HBZ7"/>
<evidence type="ECO:0000313" key="2">
    <source>
        <dbReference type="EMBL" id="KAF6469793.1"/>
    </source>
</evidence>
<keyword evidence="3" id="KW-1185">Reference proteome</keyword>
<feature type="region of interest" description="Disordered" evidence="1">
    <location>
        <begin position="1"/>
        <end position="25"/>
    </location>
</feature>
<organism evidence="2 3">
    <name type="scientific">Molossus molossus</name>
    <name type="common">Pallas' mastiff bat</name>
    <name type="synonym">Vespertilio molossus</name>
    <dbReference type="NCBI Taxonomy" id="27622"/>
    <lineage>
        <taxon>Eukaryota</taxon>
        <taxon>Metazoa</taxon>
        <taxon>Chordata</taxon>
        <taxon>Craniata</taxon>
        <taxon>Vertebrata</taxon>
        <taxon>Euteleostomi</taxon>
        <taxon>Mammalia</taxon>
        <taxon>Eutheria</taxon>
        <taxon>Laurasiatheria</taxon>
        <taxon>Chiroptera</taxon>
        <taxon>Yangochiroptera</taxon>
        <taxon>Molossidae</taxon>
        <taxon>Molossus</taxon>
    </lineage>
</organism>
<name>A0A7J8HBZ7_MOLMO</name>
<dbReference type="Proteomes" id="UP000550707">
    <property type="component" value="Unassembled WGS sequence"/>
</dbReference>
<evidence type="ECO:0000256" key="1">
    <source>
        <dbReference type="SAM" id="MobiDB-lite"/>
    </source>
</evidence>
<accession>A0A7J8HBZ7</accession>
<gene>
    <name evidence="2" type="ORF">HJG59_011151</name>
</gene>
<comment type="caution">
    <text evidence="2">The sequence shown here is derived from an EMBL/GenBank/DDBJ whole genome shotgun (WGS) entry which is preliminary data.</text>
</comment>
<dbReference type="EMBL" id="JACASF010000007">
    <property type="protein sequence ID" value="KAF6469793.1"/>
    <property type="molecule type" value="Genomic_DNA"/>
</dbReference>
<protein>
    <submittedName>
        <fullName evidence="2">Uncharacterized protein</fullName>
    </submittedName>
</protein>
<proteinExistence type="predicted"/>
<dbReference type="AlphaFoldDB" id="A0A7J8HBZ7"/>
<evidence type="ECO:0000313" key="3">
    <source>
        <dbReference type="Proteomes" id="UP000550707"/>
    </source>
</evidence>
<sequence length="163" mass="17403">MATNPTRSSVERELGHPHPASRLPPFLLQAWFTPGAPGRGEPRRPWDTPQVMGGTGDGEGVSKEGTGTPTGILEAIWVGVGNPAREAESGRISALHSNVLQPLHLCRCEWGSEAGAGETCQGRADVLPQDTSLLQPQNGPWLNSPLPLDDKVETEVEQELMGN</sequence>
<reference evidence="2 3" key="1">
    <citation type="journal article" date="2020" name="Nature">
        <title>Six reference-quality genomes reveal evolution of bat adaptations.</title>
        <authorList>
            <person name="Jebb D."/>
            <person name="Huang Z."/>
            <person name="Pippel M."/>
            <person name="Hughes G.M."/>
            <person name="Lavrichenko K."/>
            <person name="Devanna P."/>
            <person name="Winkler S."/>
            <person name="Jermiin L.S."/>
            <person name="Skirmuntt E.C."/>
            <person name="Katzourakis A."/>
            <person name="Burkitt-Gray L."/>
            <person name="Ray D.A."/>
            <person name="Sullivan K.A.M."/>
            <person name="Roscito J.G."/>
            <person name="Kirilenko B.M."/>
            <person name="Davalos L.M."/>
            <person name="Corthals A.P."/>
            <person name="Power M.L."/>
            <person name="Jones G."/>
            <person name="Ransome R.D."/>
            <person name="Dechmann D.K.N."/>
            <person name="Locatelli A.G."/>
            <person name="Puechmaille S.J."/>
            <person name="Fedrigo O."/>
            <person name="Jarvis E.D."/>
            <person name="Hiller M."/>
            <person name="Vernes S.C."/>
            <person name="Myers E.W."/>
            <person name="Teeling E.C."/>
        </authorList>
    </citation>
    <scope>NUCLEOTIDE SEQUENCE [LARGE SCALE GENOMIC DNA]</scope>
    <source>
        <strain evidence="2">MMolMol1</strain>
        <tissue evidence="2">Muscle</tissue>
    </source>
</reference>